<feature type="compositionally biased region" description="Gly residues" evidence="1">
    <location>
        <begin position="116"/>
        <end position="125"/>
    </location>
</feature>
<evidence type="ECO:0000256" key="1">
    <source>
        <dbReference type="SAM" id="MobiDB-lite"/>
    </source>
</evidence>
<dbReference type="InterPro" id="IPR036786">
    <property type="entry name" value="Ribosome_mat_SBDS_N_sf"/>
</dbReference>
<sequence>MAPSYTKAVYKPDSQSTDEFIIIIEDADLAQKWIAGDRTIPLVEIVDSFDVFHTGQGSQGILERPSKQVLDTVFSSTNEQDIVQIVLEKGRIITGATPHKFGSKNDSRSGNYQNSVGGGGHQGGR</sequence>
<dbReference type="Gene3D" id="3.30.1250.10">
    <property type="entry name" value="Ribosome maturation protein SBDS, N-terminal domain"/>
    <property type="match status" value="1"/>
</dbReference>
<reference evidence="3" key="1">
    <citation type="submission" date="2007-03" db="EMBL/GenBank/DDBJ databases">
        <title>Paralysis of nematodes : shifts in the transcriptome of the nematode-trapping fungus Monacrosporium haptotylum during infection of Caenorhabditis elegans.</title>
        <authorList>
            <person name="Fekete C."/>
            <person name="Tholander M."/>
            <person name="Rajashekar B."/>
            <person name="Ahren D."/>
            <person name="Friman E."/>
            <person name="Johansson T."/>
            <person name="Tunlid A."/>
        </authorList>
    </citation>
    <scope>NUCLEOTIDE SEQUENCE</scope>
    <source>
        <strain evidence="3">CBS 200.50</strain>
    </source>
</reference>
<dbReference type="AlphaFoldDB" id="B2BK87"/>
<evidence type="ECO:0000259" key="2">
    <source>
        <dbReference type="Pfam" id="PF01172"/>
    </source>
</evidence>
<evidence type="ECO:0000313" key="3">
    <source>
        <dbReference type="EMBL" id="ABU41922.1"/>
    </source>
</evidence>
<dbReference type="SUPFAM" id="SSF89895">
    <property type="entry name" value="FYSH domain"/>
    <property type="match status" value="1"/>
</dbReference>
<dbReference type="InterPro" id="IPR019783">
    <property type="entry name" value="SDO1/SBDS_N"/>
</dbReference>
<accession>B2BK87</accession>
<proteinExistence type="evidence at transcript level"/>
<name>B2BK87_9PEZI</name>
<organism evidence="3">
    <name type="scientific">Dactylellina haptotyla</name>
    <dbReference type="NCBI Taxonomy" id="430498"/>
    <lineage>
        <taxon>Eukaryota</taxon>
        <taxon>Fungi</taxon>
        <taxon>Dikarya</taxon>
        <taxon>Ascomycota</taxon>
        <taxon>Pezizomycotina</taxon>
        <taxon>Orbiliomycetes</taxon>
        <taxon>Orbiliales</taxon>
        <taxon>Orbiliaceae</taxon>
        <taxon>Dactylellina</taxon>
    </lineage>
</organism>
<feature type="domain" description="Ribosome maturation protein SDO1/SBDS N-terminal" evidence="2">
    <location>
        <begin position="6"/>
        <end position="96"/>
    </location>
</feature>
<dbReference type="EMBL" id="EF530650">
    <property type="protein sequence ID" value="ABU41922.1"/>
    <property type="molecule type" value="mRNA"/>
</dbReference>
<feature type="region of interest" description="Disordered" evidence="1">
    <location>
        <begin position="96"/>
        <end position="125"/>
    </location>
</feature>
<protein>
    <recommendedName>
        <fullName evidence="2">Ribosome maturation protein SDO1/SBDS N-terminal domain-containing protein</fullName>
    </recommendedName>
</protein>
<dbReference type="Pfam" id="PF01172">
    <property type="entry name" value="SBDS_N"/>
    <property type="match status" value="1"/>
</dbReference>